<dbReference type="InterPro" id="IPR012062">
    <property type="entry name" value="GatZ/KbaZ-like"/>
</dbReference>
<dbReference type="Proteomes" id="UP000823786">
    <property type="component" value="Unassembled WGS sequence"/>
</dbReference>
<proteinExistence type="predicted"/>
<dbReference type="PANTHER" id="PTHR32502:SF2">
    <property type="entry name" value="D-TAGATOSE-1,6-BISPHOSPHATE ALDOLASE SUBUNIT KBAZ"/>
    <property type="match status" value="1"/>
</dbReference>
<dbReference type="RefSeq" id="WP_209854098.1">
    <property type="nucleotide sequence ID" value="NZ_JAGGJV010000006.1"/>
</dbReference>
<accession>A0ABS4EQ74</accession>
<sequence>MNEILMRLAPSRRNGNPFGITSVCSAHPIVLRAAVRRAALSGREVLIEATCNQVNHLGGYTGMTPQAFIDFVNRIADEEGLDRSHIIYGGDHLGPNPWRKEQPDRAMEKAEAMVDAYVRAGFSKIHLDASMGCAGEPAALDDKAIAQRAARLALLAEKAALAANVQPPVYILGTEVPVPGGADHVLSSVEPTSPDAARSTIEIHRAVFQQAGLADAFSRVIAFVVQPGVEFGSDNVIAYKSERASDLAALLDEQPQLVFEAHSTDYQTEAALTSLVRDGFPILKVGPGLTFAYREAVYALDMIASELVEGYGDRPLAKAMEDTMLASPGDWKGHYHGDETALRLQRHYSYSDRIRYYWGKPDAEAAVAKLMTALKGKAIPETLAHQYLPNDLAQLAGAGEPETILIASVDAVLAAYELACLPPAR</sequence>
<keyword evidence="3" id="KW-1185">Reference proteome</keyword>
<dbReference type="Gene3D" id="1.10.400.20">
    <property type="entry name" value="putative tagatose 6-phosphate kinase domain like"/>
    <property type="match status" value="1"/>
</dbReference>
<evidence type="ECO:0000256" key="1">
    <source>
        <dbReference type="ARBA" id="ARBA00005007"/>
    </source>
</evidence>
<gene>
    <name evidence="2" type="ORF">J2Z75_003619</name>
</gene>
<comment type="pathway">
    <text evidence="1">Carbohydrate metabolism.</text>
</comment>
<dbReference type="SUPFAM" id="SSF51569">
    <property type="entry name" value="Aldolase"/>
    <property type="match status" value="1"/>
</dbReference>
<dbReference type="InterPro" id="IPR050303">
    <property type="entry name" value="GatZ_KbaZ_carbometab"/>
</dbReference>
<protein>
    <submittedName>
        <fullName evidence="2">D-tagatose-1,6-bisphosphate aldolase subunit GatZ/KbaZ</fullName>
    </submittedName>
</protein>
<name>A0ABS4EQ74_9HYPH</name>
<comment type="caution">
    <text evidence="2">The sequence shown here is derived from an EMBL/GenBank/DDBJ whole genome shotgun (WGS) entry which is preliminary data.</text>
</comment>
<dbReference type="Gene3D" id="3.20.20.70">
    <property type="entry name" value="Aldolase class I"/>
    <property type="match status" value="1"/>
</dbReference>
<evidence type="ECO:0000313" key="2">
    <source>
        <dbReference type="EMBL" id="MBP1860098.1"/>
    </source>
</evidence>
<dbReference type="NCBIfam" id="TIGR02810">
    <property type="entry name" value="agaZ_gatZ"/>
    <property type="match status" value="1"/>
</dbReference>
<organism evidence="2 3">
    <name type="scientific">Rhizobium herbae</name>
    <dbReference type="NCBI Taxonomy" id="508661"/>
    <lineage>
        <taxon>Bacteria</taxon>
        <taxon>Pseudomonadati</taxon>
        <taxon>Pseudomonadota</taxon>
        <taxon>Alphaproteobacteria</taxon>
        <taxon>Hyphomicrobiales</taxon>
        <taxon>Rhizobiaceae</taxon>
        <taxon>Rhizobium/Agrobacterium group</taxon>
        <taxon>Rhizobium</taxon>
    </lineage>
</organism>
<evidence type="ECO:0000313" key="3">
    <source>
        <dbReference type="Proteomes" id="UP000823786"/>
    </source>
</evidence>
<dbReference type="PANTHER" id="PTHR32502">
    <property type="entry name" value="N-ACETYLGALACTOSAMINE PERMEASE II COMPONENT-RELATED"/>
    <property type="match status" value="1"/>
</dbReference>
<dbReference type="InterPro" id="IPR013785">
    <property type="entry name" value="Aldolase_TIM"/>
</dbReference>
<dbReference type="EMBL" id="JAGGJV010000006">
    <property type="protein sequence ID" value="MBP1860098.1"/>
    <property type="molecule type" value="Genomic_DNA"/>
</dbReference>
<dbReference type="PIRSF" id="PIRSF009264">
    <property type="entry name" value="TagBP_ald_AgaZ"/>
    <property type="match status" value="1"/>
</dbReference>
<reference evidence="2 3" key="1">
    <citation type="submission" date="2021-03" db="EMBL/GenBank/DDBJ databases">
        <title>Genomic Encyclopedia of Type Strains, Phase IV (KMG-IV): sequencing the most valuable type-strain genomes for metagenomic binning, comparative biology and taxonomic classification.</title>
        <authorList>
            <person name="Goeker M."/>
        </authorList>
    </citation>
    <scope>NUCLEOTIDE SEQUENCE [LARGE SCALE GENOMIC DNA]</scope>
    <source>
        <strain evidence="2 3">DSM 26427</strain>
    </source>
</reference>
<dbReference type="Pfam" id="PF08013">
    <property type="entry name" value="GatZ_KbaZ-like"/>
    <property type="match status" value="1"/>
</dbReference>